<dbReference type="NCBIfam" id="TIGR01536">
    <property type="entry name" value="asn_synth_AEB"/>
    <property type="match status" value="1"/>
</dbReference>
<feature type="domain" description="Glutamine amidotransferase type-2" evidence="10">
    <location>
        <begin position="2"/>
        <end position="229"/>
    </location>
</feature>
<dbReference type="PIRSF" id="PIRSF001589">
    <property type="entry name" value="Asn_synthetase_glu-h"/>
    <property type="match status" value="1"/>
</dbReference>
<sequence length="640" mass="71266">MCGIAGYVGRPGAAAPAVQRWGETLAHRGPDDFGIAVLDRSGVSVGRDVPRITPDCDAVLWHRRLSILDLSPAGWQPMSSRDGRWHLVLNGEIYNYVELREELKALGATFHSTSDTEVLLEAWQRWGAAVLPRLVGMFAFAILDVRERTLTLARDPFGIKPLVWSAGPGWFAFASEPKALLELPGLSRKVDAQRVYDYVRFGLTDHGDATLLEAVRQLPAAHGMTVPLDAPVPGAPVRYWELRAEQTFEGSFDDAAARFRELFLDSVRLHLRSDVPVGAALSGGIDSSAIVTAMRAVEPNLELHAFSYVADDPALSEERWVRLVAERAKAVVHTTRASAGSLQSGLAALLRTQDDPFGSTSIHAQHRVFELAKQHGITVMLDGQGADELLGGYLPHSALRFASLVRQGDWGRALSYLRVASRTPGRRGLALWAAEFLVPPVLQGPLRRLVGQELVPAWLDAGWFAARGVRTDSGKYTFGRTNRVQAEQLVRATTWSSLPMLLRYEDRNSMAWSIESRVPFVTPALAEFAFSLPEEYVIDDTGLSKAVFRRAMRGLVPDEILDRRDKIGFATPEHDWLLELSPMVERLLSSERVARMPALRPEVMRAHWRGMLEKRVPRDFRAWRWLNLIEWAERVGADFS</sequence>
<dbReference type="GO" id="GO:0004066">
    <property type="term" value="F:asparagine synthase (glutamine-hydrolyzing) activity"/>
    <property type="evidence" value="ECO:0007669"/>
    <property type="project" value="UniProtKB-EC"/>
</dbReference>
<dbReference type="SUPFAM" id="SSF52402">
    <property type="entry name" value="Adenine nucleotide alpha hydrolases-like"/>
    <property type="match status" value="1"/>
</dbReference>
<dbReference type="InterPro" id="IPR033738">
    <property type="entry name" value="AsnB_N"/>
</dbReference>
<evidence type="ECO:0000256" key="4">
    <source>
        <dbReference type="ARBA" id="ARBA00022741"/>
    </source>
</evidence>
<feature type="binding site" evidence="9">
    <location>
        <position position="115"/>
    </location>
    <ligand>
        <name>L-glutamine</name>
        <dbReference type="ChEBI" id="CHEBI:58359"/>
    </ligand>
</feature>
<reference evidence="11" key="1">
    <citation type="submission" date="2020-07" db="EMBL/GenBank/DDBJ databases">
        <title>Huge and variable diversity of episymbiotic CPR bacteria and DPANN archaea in groundwater ecosystems.</title>
        <authorList>
            <person name="He C.Y."/>
            <person name="Keren R."/>
            <person name="Whittaker M."/>
            <person name="Farag I.F."/>
            <person name="Doudna J."/>
            <person name="Cate J.H.D."/>
            <person name="Banfield J.F."/>
        </authorList>
    </citation>
    <scope>NUCLEOTIDE SEQUENCE</scope>
    <source>
        <strain evidence="11">NC_groundwater_1813_Pr3_B-0.1um_71_17</strain>
    </source>
</reference>
<evidence type="ECO:0000313" key="12">
    <source>
        <dbReference type="Proteomes" id="UP000696931"/>
    </source>
</evidence>
<evidence type="ECO:0000313" key="11">
    <source>
        <dbReference type="EMBL" id="MBI5169453.1"/>
    </source>
</evidence>
<evidence type="ECO:0000256" key="6">
    <source>
        <dbReference type="ARBA" id="ARBA00022962"/>
    </source>
</evidence>
<dbReference type="Gene3D" id="3.60.20.10">
    <property type="entry name" value="Glutamine Phosphoribosylpyrophosphate, subunit 1, domain 1"/>
    <property type="match status" value="1"/>
</dbReference>
<dbReference type="GO" id="GO:0005524">
    <property type="term" value="F:ATP binding"/>
    <property type="evidence" value="ECO:0007669"/>
    <property type="project" value="UniProtKB-KW"/>
</dbReference>
<evidence type="ECO:0000259" key="10">
    <source>
        <dbReference type="PROSITE" id="PS51278"/>
    </source>
</evidence>
<dbReference type="EMBL" id="JACRIW010000054">
    <property type="protein sequence ID" value="MBI5169453.1"/>
    <property type="molecule type" value="Genomic_DNA"/>
</dbReference>
<comment type="pathway">
    <text evidence="1">Amino-acid biosynthesis; L-asparagine biosynthesis; L-asparagine from L-aspartate (L-Gln route): step 1/1.</text>
</comment>
<protein>
    <recommendedName>
        <fullName evidence="3">asparagine synthase (glutamine-hydrolyzing)</fullName>
        <ecNumber evidence="3">6.3.5.4</ecNumber>
    </recommendedName>
</protein>
<dbReference type="CDD" id="cd01991">
    <property type="entry name" value="Asn_synthase_B_C"/>
    <property type="match status" value="1"/>
</dbReference>
<evidence type="ECO:0000256" key="3">
    <source>
        <dbReference type="ARBA" id="ARBA00012737"/>
    </source>
</evidence>
<name>A0A933W324_UNCEI</name>
<dbReference type="Pfam" id="PF00733">
    <property type="entry name" value="Asn_synthase"/>
    <property type="match status" value="1"/>
</dbReference>
<evidence type="ECO:0000256" key="2">
    <source>
        <dbReference type="ARBA" id="ARBA00005752"/>
    </source>
</evidence>
<dbReference type="InterPro" id="IPR029055">
    <property type="entry name" value="Ntn_hydrolases_N"/>
</dbReference>
<dbReference type="AlphaFoldDB" id="A0A933W324"/>
<dbReference type="EC" id="6.3.5.4" evidence="3"/>
<keyword evidence="4 9" id="KW-0547">Nucleotide-binding</keyword>
<comment type="caution">
    <text evidence="11">The sequence shown here is derived from an EMBL/GenBank/DDBJ whole genome shotgun (WGS) entry which is preliminary data.</text>
</comment>
<comment type="similarity">
    <text evidence="2">Belongs to the asparagine synthetase family.</text>
</comment>
<proteinExistence type="inferred from homology"/>
<dbReference type="PANTHER" id="PTHR43284">
    <property type="entry name" value="ASPARAGINE SYNTHETASE (GLUTAMINE-HYDROLYZING)"/>
    <property type="match status" value="1"/>
</dbReference>
<dbReference type="CDD" id="cd00712">
    <property type="entry name" value="AsnB"/>
    <property type="match status" value="1"/>
</dbReference>
<dbReference type="InterPro" id="IPR001962">
    <property type="entry name" value="Asn_synthase"/>
</dbReference>
<evidence type="ECO:0000256" key="9">
    <source>
        <dbReference type="PIRSR" id="PIRSR001589-2"/>
    </source>
</evidence>
<dbReference type="SUPFAM" id="SSF56235">
    <property type="entry name" value="N-terminal nucleophile aminohydrolases (Ntn hydrolases)"/>
    <property type="match status" value="1"/>
</dbReference>
<keyword evidence="8" id="KW-0061">Asparagine biosynthesis</keyword>
<comment type="catalytic activity">
    <reaction evidence="7">
        <text>L-aspartate + L-glutamine + ATP + H2O = L-asparagine + L-glutamate + AMP + diphosphate + H(+)</text>
        <dbReference type="Rhea" id="RHEA:12228"/>
        <dbReference type="ChEBI" id="CHEBI:15377"/>
        <dbReference type="ChEBI" id="CHEBI:15378"/>
        <dbReference type="ChEBI" id="CHEBI:29985"/>
        <dbReference type="ChEBI" id="CHEBI:29991"/>
        <dbReference type="ChEBI" id="CHEBI:30616"/>
        <dbReference type="ChEBI" id="CHEBI:33019"/>
        <dbReference type="ChEBI" id="CHEBI:58048"/>
        <dbReference type="ChEBI" id="CHEBI:58359"/>
        <dbReference type="ChEBI" id="CHEBI:456215"/>
        <dbReference type="EC" id="6.3.5.4"/>
    </reaction>
</comment>
<dbReference type="InterPro" id="IPR006426">
    <property type="entry name" value="Asn_synth_AEB"/>
</dbReference>
<dbReference type="Proteomes" id="UP000696931">
    <property type="component" value="Unassembled WGS sequence"/>
</dbReference>
<keyword evidence="8" id="KW-0028">Amino-acid biosynthesis</keyword>
<dbReference type="Gene3D" id="3.40.50.620">
    <property type="entry name" value="HUPs"/>
    <property type="match status" value="1"/>
</dbReference>
<evidence type="ECO:0000256" key="8">
    <source>
        <dbReference type="PIRSR" id="PIRSR001589-1"/>
    </source>
</evidence>
<dbReference type="PANTHER" id="PTHR43284:SF1">
    <property type="entry name" value="ASPARAGINE SYNTHETASE"/>
    <property type="match status" value="1"/>
</dbReference>
<keyword evidence="6 8" id="KW-0315">Glutamine amidotransferase</keyword>
<dbReference type="GO" id="GO:0006529">
    <property type="term" value="P:asparagine biosynthetic process"/>
    <property type="evidence" value="ECO:0007669"/>
    <property type="project" value="UniProtKB-KW"/>
</dbReference>
<evidence type="ECO:0000256" key="1">
    <source>
        <dbReference type="ARBA" id="ARBA00005187"/>
    </source>
</evidence>
<dbReference type="GO" id="GO:0005829">
    <property type="term" value="C:cytosol"/>
    <property type="evidence" value="ECO:0007669"/>
    <property type="project" value="TreeGrafter"/>
</dbReference>
<accession>A0A933W324</accession>
<keyword evidence="11" id="KW-0436">Ligase</keyword>
<feature type="active site" description="For GATase activity" evidence="8">
    <location>
        <position position="2"/>
    </location>
</feature>
<dbReference type="InterPro" id="IPR017932">
    <property type="entry name" value="GATase_2_dom"/>
</dbReference>
<evidence type="ECO:0000256" key="5">
    <source>
        <dbReference type="ARBA" id="ARBA00022840"/>
    </source>
</evidence>
<keyword evidence="5 9" id="KW-0067">ATP-binding</keyword>
<dbReference type="InterPro" id="IPR014729">
    <property type="entry name" value="Rossmann-like_a/b/a_fold"/>
</dbReference>
<evidence type="ECO:0000256" key="7">
    <source>
        <dbReference type="ARBA" id="ARBA00048741"/>
    </source>
</evidence>
<gene>
    <name evidence="11" type="primary">asnB</name>
    <name evidence="11" type="ORF">HZA61_08200</name>
</gene>
<dbReference type="PROSITE" id="PS51278">
    <property type="entry name" value="GATASE_TYPE_2"/>
    <property type="match status" value="1"/>
</dbReference>
<organism evidence="11 12">
    <name type="scientific">Eiseniibacteriota bacterium</name>
    <dbReference type="NCBI Taxonomy" id="2212470"/>
    <lineage>
        <taxon>Bacteria</taxon>
        <taxon>Candidatus Eiseniibacteriota</taxon>
    </lineage>
</organism>
<dbReference type="Pfam" id="PF13537">
    <property type="entry name" value="GATase_7"/>
    <property type="match status" value="1"/>
</dbReference>
<dbReference type="InterPro" id="IPR051786">
    <property type="entry name" value="ASN_synthetase/amidase"/>
</dbReference>